<dbReference type="InterPro" id="IPR002110">
    <property type="entry name" value="Ankyrin_rpt"/>
</dbReference>
<evidence type="ECO:0000256" key="2">
    <source>
        <dbReference type="ARBA" id="ARBA00023043"/>
    </source>
</evidence>
<comment type="caution">
    <text evidence="3">The sequence shown here is derived from an EMBL/GenBank/DDBJ whole genome shotgun (WGS) entry which is preliminary data.</text>
</comment>
<name>A0A1F5LLF8_PENAI</name>
<dbReference type="STRING" id="1835702.A0A1F5LLF8"/>
<sequence>MSLQSLPTEIILCIVDNLSLMRDINALVRTHPRLREQLELKLYKLDAKAHGGAAAHWAAEKGRLSTLRKSVAADAKIPKSDRFNTHVKTSDFIESLSIIPRYPRAHPITAAAAAGSKACIRFLIRYGVYPNFLDDHFTTPIQAAAARGHTGVVKMLLADHPEVFRGAFTLRRSLKVAALFGFLPVLKVLFAHLESPDSGGDLPVCLAAQIILYEALWHNQPDVVVYALSKGANVNIIDSEATLWFVADIAPWERASRARRILRQEHKSQKIILGQEVCGWREYHPDIMDAALTGRHCDLVRLVIDAGFEGPNGRQPYDSISFTIARAHWRRLQNLIDVGDRPHLWPNGNWPSNDW</sequence>
<dbReference type="PANTHER" id="PTHR24201:SF16">
    <property type="entry name" value="ANKYRIN-1-LIKE-RELATED"/>
    <property type="match status" value="1"/>
</dbReference>
<evidence type="ECO:0000313" key="3">
    <source>
        <dbReference type="EMBL" id="OGE53761.1"/>
    </source>
</evidence>
<dbReference type="EMBL" id="LXJU01000007">
    <property type="protein sequence ID" value="OGE53761.1"/>
    <property type="molecule type" value="Genomic_DNA"/>
</dbReference>
<accession>A0A1F5LLF8</accession>
<dbReference type="OrthoDB" id="341259at2759"/>
<reference evidence="3 4" key="1">
    <citation type="journal article" date="2016" name="Sci. Rep.">
        <title>Penicillium arizonense, a new, genome sequenced fungal species, reveals a high chemical diversity in secreted metabolites.</title>
        <authorList>
            <person name="Grijseels S."/>
            <person name="Nielsen J.C."/>
            <person name="Randelovic M."/>
            <person name="Nielsen J."/>
            <person name="Nielsen K.F."/>
            <person name="Workman M."/>
            <person name="Frisvad J.C."/>
        </authorList>
    </citation>
    <scope>NUCLEOTIDE SEQUENCE [LARGE SCALE GENOMIC DNA]</scope>
    <source>
        <strain evidence="3 4">CBS 141311</strain>
    </source>
</reference>
<evidence type="ECO:0000313" key="4">
    <source>
        <dbReference type="Proteomes" id="UP000177622"/>
    </source>
</evidence>
<dbReference type="PANTHER" id="PTHR24201">
    <property type="entry name" value="ANK_REP_REGION DOMAIN-CONTAINING PROTEIN"/>
    <property type="match status" value="1"/>
</dbReference>
<dbReference type="AlphaFoldDB" id="A0A1F5LLF8"/>
<evidence type="ECO:0000256" key="1">
    <source>
        <dbReference type="ARBA" id="ARBA00022737"/>
    </source>
</evidence>
<keyword evidence="2" id="KW-0040">ANK repeat</keyword>
<organism evidence="3 4">
    <name type="scientific">Penicillium arizonense</name>
    <dbReference type="NCBI Taxonomy" id="1835702"/>
    <lineage>
        <taxon>Eukaryota</taxon>
        <taxon>Fungi</taxon>
        <taxon>Dikarya</taxon>
        <taxon>Ascomycota</taxon>
        <taxon>Pezizomycotina</taxon>
        <taxon>Eurotiomycetes</taxon>
        <taxon>Eurotiomycetidae</taxon>
        <taxon>Eurotiales</taxon>
        <taxon>Aspergillaceae</taxon>
        <taxon>Penicillium</taxon>
    </lineage>
</organism>
<protein>
    <submittedName>
        <fullName evidence="3">Uncharacterized protein</fullName>
    </submittedName>
</protein>
<dbReference type="SMART" id="SM00248">
    <property type="entry name" value="ANK"/>
    <property type="match status" value="4"/>
</dbReference>
<proteinExistence type="predicted"/>
<dbReference type="InterPro" id="IPR050776">
    <property type="entry name" value="Ank_Repeat/CDKN_Inhibitor"/>
</dbReference>
<dbReference type="InterPro" id="IPR036770">
    <property type="entry name" value="Ankyrin_rpt-contain_sf"/>
</dbReference>
<keyword evidence="4" id="KW-1185">Reference proteome</keyword>
<dbReference type="SUPFAM" id="SSF48403">
    <property type="entry name" value="Ankyrin repeat"/>
    <property type="match status" value="1"/>
</dbReference>
<keyword evidence="1" id="KW-0677">Repeat</keyword>
<dbReference type="GeneID" id="34575540"/>
<dbReference type="Pfam" id="PF12796">
    <property type="entry name" value="Ank_2"/>
    <property type="match status" value="1"/>
</dbReference>
<dbReference type="Gene3D" id="1.25.40.20">
    <property type="entry name" value="Ankyrin repeat-containing domain"/>
    <property type="match status" value="1"/>
</dbReference>
<gene>
    <name evidence="3" type="ORF">PENARI_c007G02714</name>
</gene>
<dbReference type="RefSeq" id="XP_022489198.1">
    <property type="nucleotide sequence ID" value="XM_022630806.1"/>
</dbReference>
<dbReference type="Proteomes" id="UP000177622">
    <property type="component" value="Unassembled WGS sequence"/>
</dbReference>
<dbReference type="GO" id="GO:0005634">
    <property type="term" value="C:nucleus"/>
    <property type="evidence" value="ECO:0007669"/>
    <property type="project" value="TreeGrafter"/>
</dbReference>